<sequence>MLAALAEIGITEFKVFKPYRAYLTNVIQNTSKYPPPILYGLLDKDFLTLTGDTCLWQYKKPGMVTTHFLVYPLLQSKFRRGFTVGDFRLNGDADQPSLKNVKVALEKEFKTRLDAITDLKMESAKKDLAQARFLKMLFVSEECQRDSKKFDGPVMWRVATGPIPMDKECWQLVDKVLSTNPFKGFAEQLGGKPH</sequence>
<dbReference type="EMBL" id="KV419424">
    <property type="protein sequence ID" value="KZS90049.1"/>
    <property type="molecule type" value="Genomic_DNA"/>
</dbReference>
<accession>A0A164QX40</accession>
<keyword evidence="2" id="KW-1185">Reference proteome</keyword>
<reference evidence="1 2" key="1">
    <citation type="journal article" date="2016" name="Mol. Biol. Evol.">
        <title>Comparative Genomics of Early-Diverging Mushroom-Forming Fungi Provides Insights into the Origins of Lignocellulose Decay Capabilities.</title>
        <authorList>
            <person name="Nagy L.G."/>
            <person name="Riley R."/>
            <person name="Tritt A."/>
            <person name="Adam C."/>
            <person name="Daum C."/>
            <person name="Floudas D."/>
            <person name="Sun H."/>
            <person name="Yadav J.S."/>
            <person name="Pangilinan J."/>
            <person name="Larsson K.H."/>
            <person name="Matsuura K."/>
            <person name="Barry K."/>
            <person name="Labutti K."/>
            <person name="Kuo R."/>
            <person name="Ohm R.A."/>
            <person name="Bhattacharya S.S."/>
            <person name="Shirouzu T."/>
            <person name="Yoshinaga Y."/>
            <person name="Martin F.M."/>
            <person name="Grigoriev I.V."/>
            <person name="Hibbett D.S."/>
        </authorList>
    </citation>
    <scope>NUCLEOTIDE SEQUENCE [LARGE SCALE GENOMIC DNA]</scope>
    <source>
        <strain evidence="1 2">HHB9708</strain>
    </source>
</reference>
<protein>
    <submittedName>
        <fullName evidence="1">Uncharacterized protein</fullName>
    </submittedName>
</protein>
<proteinExistence type="predicted"/>
<gene>
    <name evidence="1" type="ORF">SISNIDRAFT_488894</name>
</gene>
<dbReference type="Proteomes" id="UP000076722">
    <property type="component" value="Unassembled WGS sequence"/>
</dbReference>
<evidence type="ECO:0000313" key="2">
    <source>
        <dbReference type="Proteomes" id="UP000076722"/>
    </source>
</evidence>
<dbReference type="AlphaFoldDB" id="A0A164QX40"/>
<organism evidence="1 2">
    <name type="scientific">Sistotremastrum niveocremeum HHB9708</name>
    <dbReference type="NCBI Taxonomy" id="1314777"/>
    <lineage>
        <taxon>Eukaryota</taxon>
        <taxon>Fungi</taxon>
        <taxon>Dikarya</taxon>
        <taxon>Basidiomycota</taxon>
        <taxon>Agaricomycotina</taxon>
        <taxon>Agaricomycetes</taxon>
        <taxon>Sistotremastrales</taxon>
        <taxon>Sistotremastraceae</taxon>
        <taxon>Sertulicium</taxon>
        <taxon>Sertulicium niveocremeum</taxon>
    </lineage>
</organism>
<evidence type="ECO:0000313" key="1">
    <source>
        <dbReference type="EMBL" id="KZS90049.1"/>
    </source>
</evidence>
<name>A0A164QX40_9AGAM</name>